<reference evidence="2 3" key="1">
    <citation type="submission" date="2014-04" db="EMBL/GenBank/DDBJ databases">
        <authorList>
            <consortium name="DOE Joint Genome Institute"/>
            <person name="Kuo A."/>
            <person name="Kohler A."/>
            <person name="Nagy L.G."/>
            <person name="Floudas D."/>
            <person name="Copeland A."/>
            <person name="Barry K.W."/>
            <person name="Cichocki N."/>
            <person name="Veneault-Fourrey C."/>
            <person name="LaButti K."/>
            <person name="Lindquist E.A."/>
            <person name="Lipzen A."/>
            <person name="Lundell T."/>
            <person name="Morin E."/>
            <person name="Murat C."/>
            <person name="Sun H."/>
            <person name="Tunlid A."/>
            <person name="Henrissat B."/>
            <person name="Grigoriev I.V."/>
            <person name="Hibbett D.S."/>
            <person name="Martin F."/>
            <person name="Nordberg H.P."/>
            <person name="Cantor M.N."/>
            <person name="Hua S.X."/>
        </authorList>
    </citation>
    <scope>NUCLEOTIDE SEQUENCE [LARGE SCALE GENOMIC DNA]</scope>
    <source>
        <strain evidence="2 3">Foug A</strain>
    </source>
</reference>
<dbReference type="HOGENOM" id="CLU_3070061_0_0_1"/>
<evidence type="ECO:0000256" key="1">
    <source>
        <dbReference type="SAM" id="MobiDB-lite"/>
    </source>
</evidence>
<dbReference type="Proteomes" id="UP000053989">
    <property type="component" value="Unassembled WGS sequence"/>
</dbReference>
<dbReference type="EMBL" id="KN822081">
    <property type="protein sequence ID" value="KIM58779.1"/>
    <property type="molecule type" value="Genomic_DNA"/>
</dbReference>
<protein>
    <submittedName>
        <fullName evidence="2">Uncharacterized protein</fullName>
    </submittedName>
</protein>
<name>A0A0C3DRD3_9AGAM</name>
<proteinExistence type="predicted"/>
<reference evidence="3" key="2">
    <citation type="submission" date="2015-01" db="EMBL/GenBank/DDBJ databases">
        <title>Evolutionary Origins and Diversification of the Mycorrhizal Mutualists.</title>
        <authorList>
            <consortium name="DOE Joint Genome Institute"/>
            <consortium name="Mycorrhizal Genomics Consortium"/>
            <person name="Kohler A."/>
            <person name="Kuo A."/>
            <person name="Nagy L.G."/>
            <person name="Floudas D."/>
            <person name="Copeland A."/>
            <person name="Barry K.W."/>
            <person name="Cichocki N."/>
            <person name="Veneault-Fourrey C."/>
            <person name="LaButti K."/>
            <person name="Lindquist E.A."/>
            <person name="Lipzen A."/>
            <person name="Lundell T."/>
            <person name="Morin E."/>
            <person name="Murat C."/>
            <person name="Riley R."/>
            <person name="Ohm R."/>
            <person name="Sun H."/>
            <person name="Tunlid A."/>
            <person name="Henrissat B."/>
            <person name="Grigoriev I.V."/>
            <person name="Hibbett D.S."/>
            <person name="Martin F."/>
        </authorList>
    </citation>
    <scope>NUCLEOTIDE SEQUENCE [LARGE SCALE GENOMIC DNA]</scope>
    <source>
        <strain evidence="3">Foug A</strain>
    </source>
</reference>
<feature type="region of interest" description="Disordered" evidence="1">
    <location>
        <begin position="1"/>
        <end position="25"/>
    </location>
</feature>
<evidence type="ECO:0000313" key="3">
    <source>
        <dbReference type="Proteomes" id="UP000053989"/>
    </source>
</evidence>
<sequence>MRGRGPSSTGSIAPTATRSGSSSVCRSLQRTNHCRKRYPVLYIKFFPMPVCCL</sequence>
<evidence type="ECO:0000313" key="2">
    <source>
        <dbReference type="EMBL" id="KIM58779.1"/>
    </source>
</evidence>
<accession>A0A0C3DRD3</accession>
<gene>
    <name evidence="2" type="ORF">SCLCIDRAFT_1057403</name>
</gene>
<dbReference type="AlphaFoldDB" id="A0A0C3DRD3"/>
<keyword evidence="3" id="KW-1185">Reference proteome</keyword>
<dbReference type="InParanoid" id="A0A0C3DRD3"/>
<organism evidence="2 3">
    <name type="scientific">Scleroderma citrinum Foug A</name>
    <dbReference type="NCBI Taxonomy" id="1036808"/>
    <lineage>
        <taxon>Eukaryota</taxon>
        <taxon>Fungi</taxon>
        <taxon>Dikarya</taxon>
        <taxon>Basidiomycota</taxon>
        <taxon>Agaricomycotina</taxon>
        <taxon>Agaricomycetes</taxon>
        <taxon>Agaricomycetidae</taxon>
        <taxon>Boletales</taxon>
        <taxon>Sclerodermatineae</taxon>
        <taxon>Sclerodermataceae</taxon>
        <taxon>Scleroderma</taxon>
    </lineage>
</organism>